<dbReference type="PANTHER" id="PTHR31770:SF1">
    <property type="entry name" value="CHEMOKINE-LIKE PROTEIN TAFA-2"/>
    <property type="match status" value="1"/>
</dbReference>
<evidence type="ECO:0000256" key="2">
    <source>
        <dbReference type="ARBA" id="ARBA00022729"/>
    </source>
</evidence>
<reference evidence="5" key="1">
    <citation type="submission" date="2025-08" db="UniProtKB">
        <authorList>
            <consortium name="Ensembl"/>
        </authorList>
    </citation>
    <scope>IDENTIFICATION</scope>
</reference>
<dbReference type="Proteomes" id="UP000694521">
    <property type="component" value="Unplaced"/>
</dbReference>
<evidence type="ECO:0000256" key="1">
    <source>
        <dbReference type="ARBA" id="ARBA00006101"/>
    </source>
</evidence>
<sequence length="279" mass="29898">RRDCCRTPRVFLPSSAAGAESGPHAAGGGAGAAPGCRTSSPHSQPLLLLLLSVFFFLLFYYYYFLNTPSHFESPLPPHALRPPSRIPPAGFPAPFPDSRGTAGHRRPPACLPACLSPPCRAVPSRAKGSRAEPRGAEAGAAPLHAPGRRRCRGGEAGAPPRREAAARGVLPARSGAAAHHVKTGTCEVVALHRCCNKNKIEERSQTVKCSCFPGQVAGTTRAAPSCVDASIVEQKWWCHMQPCLEGEECKVLPDRKGWSCSSGNKVKTTRLWQYSWSQM</sequence>
<evidence type="ECO:0000256" key="3">
    <source>
        <dbReference type="SAM" id="MobiDB-lite"/>
    </source>
</evidence>
<feature type="compositionally biased region" description="Pro residues" evidence="3">
    <location>
        <begin position="82"/>
        <end position="95"/>
    </location>
</feature>
<reference evidence="5" key="2">
    <citation type="submission" date="2025-09" db="UniProtKB">
        <authorList>
            <consortium name="Ensembl"/>
        </authorList>
    </citation>
    <scope>IDENTIFICATION</scope>
</reference>
<accession>A0A8B9E3X6</accession>
<dbReference type="GO" id="GO:0048018">
    <property type="term" value="F:receptor ligand activity"/>
    <property type="evidence" value="ECO:0007669"/>
    <property type="project" value="TreeGrafter"/>
</dbReference>
<evidence type="ECO:0000313" key="6">
    <source>
        <dbReference type="Proteomes" id="UP000694521"/>
    </source>
</evidence>
<feature type="region of interest" description="Disordered" evidence="3">
    <location>
        <begin position="82"/>
        <end position="104"/>
    </location>
</feature>
<feature type="compositionally biased region" description="Low complexity" evidence="3">
    <location>
        <begin position="15"/>
        <end position="24"/>
    </location>
</feature>
<evidence type="ECO:0000313" key="5">
    <source>
        <dbReference type="Ensembl" id="ENSACDP00005014765.1"/>
    </source>
</evidence>
<dbReference type="InterPro" id="IPR020350">
    <property type="entry name" value="Chemokine-like_TAFA"/>
</dbReference>
<dbReference type="Ensembl" id="ENSACDT00005017751.1">
    <property type="protein sequence ID" value="ENSACDP00005014765.1"/>
    <property type="gene ID" value="ENSACDG00005010816.1"/>
</dbReference>
<organism evidence="5 6">
    <name type="scientific">Anser cygnoides</name>
    <name type="common">Swan goose</name>
    <dbReference type="NCBI Taxonomy" id="8845"/>
    <lineage>
        <taxon>Eukaryota</taxon>
        <taxon>Metazoa</taxon>
        <taxon>Chordata</taxon>
        <taxon>Craniata</taxon>
        <taxon>Vertebrata</taxon>
        <taxon>Euteleostomi</taxon>
        <taxon>Archelosauria</taxon>
        <taxon>Archosauria</taxon>
        <taxon>Dinosauria</taxon>
        <taxon>Saurischia</taxon>
        <taxon>Theropoda</taxon>
        <taxon>Coelurosauria</taxon>
        <taxon>Aves</taxon>
        <taxon>Neognathae</taxon>
        <taxon>Galloanserae</taxon>
        <taxon>Anseriformes</taxon>
        <taxon>Anatidae</taxon>
        <taxon>Anserinae</taxon>
        <taxon>Anser</taxon>
    </lineage>
</organism>
<feature type="region of interest" description="Disordered" evidence="3">
    <location>
        <begin position="125"/>
        <end position="162"/>
    </location>
</feature>
<protein>
    <submittedName>
        <fullName evidence="5">TAFA chemokine like family member 2</fullName>
    </submittedName>
</protein>
<keyword evidence="6" id="KW-1185">Reference proteome</keyword>
<name>A0A8B9E3X6_ANSCY</name>
<comment type="similarity">
    <text evidence="1">Belongs to the TAFA family.</text>
</comment>
<keyword evidence="2" id="KW-0732">Signal</keyword>
<dbReference type="InterPro" id="IPR051743">
    <property type="entry name" value="TAFA_chemokine-like"/>
</dbReference>
<keyword evidence="4" id="KW-0472">Membrane</keyword>
<dbReference type="Pfam" id="PF12020">
    <property type="entry name" value="TAFA"/>
    <property type="match status" value="1"/>
</dbReference>
<proteinExistence type="inferred from homology"/>
<dbReference type="AlphaFoldDB" id="A0A8B9E3X6"/>
<feature type="region of interest" description="Disordered" evidence="3">
    <location>
        <begin position="15"/>
        <end position="37"/>
    </location>
</feature>
<keyword evidence="4" id="KW-0812">Transmembrane</keyword>
<dbReference type="GO" id="GO:0005615">
    <property type="term" value="C:extracellular space"/>
    <property type="evidence" value="ECO:0007669"/>
    <property type="project" value="TreeGrafter"/>
</dbReference>
<keyword evidence="4" id="KW-1133">Transmembrane helix</keyword>
<feature type="transmembrane region" description="Helical" evidence="4">
    <location>
        <begin position="46"/>
        <end position="64"/>
    </location>
</feature>
<dbReference type="PANTHER" id="PTHR31770">
    <property type="entry name" value="CHEMOKINE-LIKE PROTEIN TAFA FAMILY MEMBER"/>
    <property type="match status" value="1"/>
</dbReference>
<evidence type="ECO:0000256" key="4">
    <source>
        <dbReference type="SAM" id="Phobius"/>
    </source>
</evidence>